<protein>
    <submittedName>
        <fullName evidence="1">Uncharacterized protein</fullName>
    </submittedName>
</protein>
<reference evidence="2" key="1">
    <citation type="submission" date="2016-12" db="EMBL/GenBank/DDBJ databases">
        <authorList>
            <person name="Brunel B."/>
        </authorList>
    </citation>
    <scope>NUCLEOTIDE SEQUENCE [LARGE SCALE GENOMIC DNA]</scope>
</reference>
<accession>A0A2P9ARN4</accession>
<organism evidence="1 2">
    <name type="scientific">Mesorhizobium delmotii</name>
    <dbReference type="NCBI Taxonomy" id="1631247"/>
    <lineage>
        <taxon>Bacteria</taxon>
        <taxon>Pseudomonadati</taxon>
        <taxon>Pseudomonadota</taxon>
        <taxon>Alphaproteobacteria</taxon>
        <taxon>Hyphomicrobiales</taxon>
        <taxon>Phyllobacteriaceae</taxon>
        <taxon>Mesorhizobium</taxon>
    </lineage>
</organism>
<keyword evidence="2" id="KW-1185">Reference proteome</keyword>
<dbReference type="AlphaFoldDB" id="A0A2P9ARN4"/>
<dbReference type="Proteomes" id="UP000245698">
    <property type="component" value="Unassembled WGS sequence"/>
</dbReference>
<name>A0A2P9ARN4_9HYPH</name>
<dbReference type="EMBL" id="FUIG01000045">
    <property type="protein sequence ID" value="SJM33794.1"/>
    <property type="molecule type" value="Genomic_DNA"/>
</dbReference>
<gene>
    <name evidence="1" type="ORF">BQ8482_370014</name>
</gene>
<proteinExistence type="predicted"/>
<evidence type="ECO:0000313" key="1">
    <source>
        <dbReference type="EMBL" id="SJM33794.1"/>
    </source>
</evidence>
<evidence type="ECO:0000313" key="2">
    <source>
        <dbReference type="Proteomes" id="UP000245698"/>
    </source>
</evidence>
<sequence length="36" mass="4069">MFESAVQAVTWRFAREMSSQSLSPLTFRAAPIIEIP</sequence>